<dbReference type="EMBL" id="FNYH01000002">
    <property type="protein sequence ID" value="SEI46553.1"/>
    <property type="molecule type" value="Genomic_DNA"/>
</dbReference>
<organism evidence="2 3">
    <name type="scientific">Allopseudospirillum japonicum</name>
    <dbReference type="NCBI Taxonomy" id="64971"/>
    <lineage>
        <taxon>Bacteria</taxon>
        <taxon>Pseudomonadati</taxon>
        <taxon>Pseudomonadota</taxon>
        <taxon>Gammaproteobacteria</taxon>
        <taxon>Oceanospirillales</taxon>
        <taxon>Oceanospirillaceae</taxon>
        <taxon>Allopseudospirillum</taxon>
    </lineage>
</organism>
<dbReference type="SUPFAM" id="SSF53850">
    <property type="entry name" value="Periplasmic binding protein-like II"/>
    <property type="match status" value="1"/>
</dbReference>
<dbReference type="PANTHER" id="PTHR35936">
    <property type="entry name" value="MEMBRANE-BOUND LYTIC MUREIN TRANSGLYCOSYLASE F"/>
    <property type="match status" value="1"/>
</dbReference>
<reference evidence="3" key="1">
    <citation type="submission" date="2016-10" db="EMBL/GenBank/DDBJ databases">
        <authorList>
            <person name="Varghese N."/>
            <person name="Submissions S."/>
        </authorList>
    </citation>
    <scope>NUCLEOTIDE SEQUENCE [LARGE SCALE GENOMIC DNA]</scope>
    <source>
        <strain evidence="3">DSM 7165</strain>
    </source>
</reference>
<dbReference type="PANTHER" id="PTHR35936:SF6">
    <property type="entry name" value="AMINO ACID ABC TRANSPORTER SUBSTRATE-BINDING PAAT FAMILY PROTEIN"/>
    <property type="match status" value="1"/>
</dbReference>
<dbReference type="Gene3D" id="3.40.190.10">
    <property type="entry name" value="Periplasmic binding protein-like II"/>
    <property type="match status" value="2"/>
</dbReference>
<dbReference type="OrthoDB" id="6117621at2"/>
<sequence>MQRLKRLHTFRINFAKCIPNLILLWVWVLVGGLLFQEQLIPTAAAANRVSPLTIDTRIMHTEPWGFYCDPQFQNKTPLVISAQTQYHQDILCGIWPDIAQHLAKKAGLNLQLSLEPYARIWQSLDAGQADLSFLIRSAERSHLAPSQAHMFDFASVVIVRSGLHLTDYQDLQNLRIGVLRGIRLSPRFDHDPKLNKIQLRNYELMVDMLLHQRLDAIAGNNVSLFYLLQKKQALDKVNVQPLILQKTPVYLHMAAGLYAHPYGQVLIQANQALREQGVYQHLIDAYVGSQWRLESQH</sequence>
<proteinExistence type="inferred from homology"/>
<gene>
    <name evidence="2" type="ORF">SAMN05421831_102161</name>
</gene>
<dbReference type="STRING" id="64971.SAMN05421831_102161"/>
<name>A0A1H6QSL0_9GAMM</name>
<evidence type="ECO:0000313" key="3">
    <source>
        <dbReference type="Proteomes" id="UP000242999"/>
    </source>
</evidence>
<protein>
    <submittedName>
        <fullName evidence="2">Polar amino acid transport system substrate-binding protein</fullName>
    </submittedName>
</protein>
<accession>A0A1H6QSL0</accession>
<dbReference type="AlphaFoldDB" id="A0A1H6QSL0"/>
<evidence type="ECO:0000256" key="1">
    <source>
        <dbReference type="ARBA" id="ARBA00010333"/>
    </source>
</evidence>
<comment type="similarity">
    <text evidence="1">Belongs to the bacterial solute-binding protein 3 family.</text>
</comment>
<dbReference type="Proteomes" id="UP000242999">
    <property type="component" value="Unassembled WGS sequence"/>
</dbReference>
<keyword evidence="3" id="KW-1185">Reference proteome</keyword>
<evidence type="ECO:0000313" key="2">
    <source>
        <dbReference type="EMBL" id="SEI46553.1"/>
    </source>
</evidence>